<dbReference type="NCBIfam" id="TIGR02595">
    <property type="entry name" value="PEP_CTERM"/>
    <property type="match status" value="1"/>
</dbReference>
<evidence type="ECO:0000256" key="2">
    <source>
        <dbReference type="SAM" id="SignalP"/>
    </source>
</evidence>
<evidence type="ECO:0000313" key="5">
    <source>
        <dbReference type="Proteomes" id="UP001500738"/>
    </source>
</evidence>
<keyword evidence="1" id="KW-0472">Membrane</keyword>
<dbReference type="NCBIfam" id="NF035944">
    <property type="entry name" value="PEPxxWA-CTERM"/>
    <property type="match status" value="1"/>
</dbReference>
<reference evidence="5" key="1">
    <citation type="journal article" date="2019" name="Int. J. Syst. Evol. Microbiol.">
        <title>The Global Catalogue of Microorganisms (GCM) 10K type strain sequencing project: providing services to taxonomists for standard genome sequencing and annotation.</title>
        <authorList>
            <consortium name="The Broad Institute Genomics Platform"/>
            <consortium name="The Broad Institute Genome Sequencing Center for Infectious Disease"/>
            <person name="Wu L."/>
            <person name="Ma J."/>
        </authorList>
    </citation>
    <scope>NUCLEOTIDE SEQUENCE [LARGE SCALE GENOMIC DNA]</scope>
    <source>
        <strain evidence="5">JCM 15910</strain>
    </source>
</reference>
<accession>A0ABP3X7S3</accession>
<proteinExistence type="predicted"/>
<keyword evidence="1" id="KW-0812">Transmembrane</keyword>
<dbReference type="Proteomes" id="UP001500738">
    <property type="component" value="Unassembled WGS sequence"/>
</dbReference>
<dbReference type="Gene3D" id="2.60.120.260">
    <property type="entry name" value="Galactose-binding domain-like"/>
    <property type="match status" value="1"/>
</dbReference>
<dbReference type="InterPro" id="IPR013424">
    <property type="entry name" value="Ice-binding_C"/>
</dbReference>
<keyword evidence="1" id="KW-1133">Transmembrane helix</keyword>
<feature type="chain" id="PRO_5045116546" description="Ice-binding protein C-terminal domain-containing protein" evidence="2">
    <location>
        <begin position="27"/>
        <end position="231"/>
    </location>
</feature>
<dbReference type="Pfam" id="PF07589">
    <property type="entry name" value="PEP-CTERM"/>
    <property type="match status" value="1"/>
</dbReference>
<keyword evidence="5" id="KW-1185">Reference proteome</keyword>
<evidence type="ECO:0000313" key="4">
    <source>
        <dbReference type="EMBL" id="GAA0861733.1"/>
    </source>
</evidence>
<feature type="signal peptide" evidence="2">
    <location>
        <begin position="1"/>
        <end position="26"/>
    </location>
</feature>
<dbReference type="EMBL" id="BAAAFE010000003">
    <property type="protein sequence ID" value="GAA0861733.1"/>
    <property type="molecule type" value="Genomic_DNA"/>
</dbReference>
<keyword evidence="2" id="KW-0732">Signal</keyword>
<name>A0ABP3X7S3_9SPHN</name>
<protein>
    <recommendedName>
        <fullName evidence="3">Ice-binding protein C-terminal domain-containing protein</fullName>
    </recommendedName>
</protein>
<dbReference type="RefSeq" id="WP_246553259.1">
    <property type="nucleotide sequence ID" value="NZ_BAAAFE010000003.1"/>
</dbReference>
<sequence>MTMMKNSLALAFTLTAVTLSATTANAATTVDIKTGVGAPGTTDANWSIETPSAELVASIPQLIHANWYSGGAPAGQNGNVDGARWITPNADGTLNQPVGTVTYSTIFTLSQIATAATLTGNFWSDNRVTQILLNGIAIYNNGSSASQFGGGTGVPLNISTNLLAGANTLSFLVQNDSGTGGPGSNPAGLRVSAVFSAVPEPGTWMLMLLGFGAVGFSMRRRQKTQVRFQFA</sequence>
<comment type="caution">
    <text evidence="4">The sequence shown here is derived from an EMBL/GenBank/DDBJ whole genome shotgun (WGS) entry which is preliminary data.</text>
</comment>
<gene>
    <name evidence="4" type="ORF">GCM10009115_05560</name>
</gene>
<feature type="transmembrane region" description="Helical" evidence="1">
    <location>
        <begin position="201"/>
        <end position="218"/>
    </location>
</feature>
<feature type="domain" description="Ice-binding protein C-terminal" evidence="3">
    <location>
        <begin position="197"/>
        <end position="221"/>
    </location>
</feature>
<evidence type="ECO:0000256" key="1">
    <source>
        <dbReference type="SAM" id="Phobius"/>
    </source>
</evidence>
<organism evidence="4 5">
    <name type="scientific">Sphingopyxis soli</name>
    <dbReference type="NCBI Taxonomy" id="592051"/>
    <lineage>
        <taxon>Bacteria</taxon>
        <taxon>Pseudomonadati</taxon>
        <taxon>Pseudomonadota</taxon>
        <taxon>Alphaproteobacteria</taxon>
        <taxon>Sphingomonadales</taxon>
        <taxon>Sphingomonadaceae</taxon>
        <taxon>Sphingopyxis</taxon>
    </lineage>
</organism>
<evidence type="ECO:0000259" key="3">
    <source>
        <dbReference type="Pfam" id="PF07589"/>
    </source>
</evidence>